<sequence>MIIIVIVLLIIPFNTHAYLDPGTGSFIIQIIIATMAGFLFSTKIYWTKFKSKIQHFQNKFFKRNKDGER</sequence>
<reference evidence="1 2" key="1">
    <citation type="journal article" date="2016" name="Nat. Commun.">
        <title>Thousands of microbial genomes shed light on interconnected biogeochemical processes in an aquifer system.</title>
        <authorList>
            <person name="Anantharaman K."/>
            <person name="Brown C.T."/>
            <person name="Hug L.A."/>
            <person name="Sharon I."/>
            <person name="Castelle C.J."/>
            <person name="Probst A.J."/>
            <person name="Thomas B.C."/>
            <person name="Singh A."/>
            <person name="Wilkins M.J."/>
            <person name="Karaoz U."/>
            <person name="Brodie E.L."/>
            <person name="Williams K.H."/>
            <person name="Hubbard S.S."/>
            <person name="Banfield J.F."/>
        </authorList>
    </citation>
    <scope>NUCLEOTIDE SEQUENCE [LARGE SCALE GENOMIC DNA]</scope>
</reference>
<dbReference type="STRING" id="1802694.A2918_03355"/>
<accession>A0A1F8GAV9</accession>
<dbReference type="Proteomes" id="UP000178227">
    <property type="component" value="Unassembled WGS sequence"/>
</dbReference>
<evidence type="ECO:0000313" key="2">
    <source>
        <dbReference type="Proteomes" id="UP000178227"/>
    </source>
</evidence>
<name>A0A1F8GAV9_9BACT</name>
<gene>
    <name evidence="1" type="ORF">A2918_03355</name>
</gene>
<protein>
    <submittedName>
        <fullName evidence="1">Uncharacterized protein</fullName>
    </submittedName>
</protein>
<dbReference type="AlphaFoldDB" id="A0A1F8GAV9"/>
<dbReference type="EMBL" id="MGKI01000014">
    <property type="protein sequence ID" value="OGN22170.1"/>
    <property type="molecule type" value="Genomic_DNA"/>
</dbReference>
<proteinExistence type="predicted"/>
<evidence type="ECO:0000313" key="1">
    <source>
        <dbReference type="EMBL" id="OGN22170.1"/>
    </source>
</evidence>
<organism evidence="1 2">
    <name type="scientific">Candidatus Yanofskybacteria bacterium RIFCSPLOWO2_01_FULL_42_49</name>
    <dbReference type="NCBI Taxonomy" id="1802694"/>
    <lineage>
        <taxon>Bacteria</taxon>
        <taxon>Candidatus Yanofskyibacteriota</taxon>
    </lineage>
</organism>
<comment type="caution">
    <text evidence="1">The sequence shown here is derived from an EMBL/GenBank/DDBJ whole genome shotgun (WGS) entry which is preliminary data.</text>
</comment>